<dbReference type="AlphaFoldDB" id="A0AB39XS58"/>
<evidence type="ECO:0000313" key="2">
    <source>
        <dbReference type="EMBL" id="XDV60740.1"/>
    </source>
</evidence>
<organism evidence="2">
    <name type="scientific">Bradyrhizobium sp. LLZ17</name>
    <dbReference type="NCBI Taxonomy" id="3239388"/>
    <lineage>
        <taxon>Bacteria</taxon>
        <taxon>Pseudomonadati</taxon>
        <taxon>Pseudomonadota</taxon>
        <taxon>Alphaproteobacteria</taxon>
        <taxon>Hyphomicrobiales</taxon>
        <taxon>Nitrobacteraceae</taxon>
        <taxon>Bradyrhizobium</taxon>
    </lineage>
</organism>
<proteinExistence type="predicted"/>
<feature type="chain" id="PRO_5044325300" evidence="1">
    <location>
        <begin position="20"/>
        <end position="82"/>
    </location>
</feature>
<name>A0AB39XS58_9BRAD</name>
<sequence length="82" mass="9010">MRSLLSLGFLIALSASANAATVDHQHRRHAVTRQDHPGVVMSPAPYDAYAGPYGAYAEPRPRVYFNDQPDPLVDSPYKNWGG</sequence>
<dbReference type="RefSeq" id="WP_369726093.1">
    <property type="nucleotide sequence ID" value="NZ_CP165734.1"/>
</dbReference>
<feature type="signal peptide" evidence="1">
    <location>
        <begin position="1"/>
        <end position="19"/>
    </location>
</feature>
<keyword evidence="1" id="KW-0732">Signal</keyword>
<accession>A0AB39XS58</accession>
<reference evidence="2" key="1">
    <citation type="submission" date="2024-08" db="EMBL/GenBank/DDBJ databases">
        <authorList>
            <person name="Chaddad Z."/>
            <person name="Lamrabet M."/>
            <person name="Bouhnik O."/>
            <person name="Alami S."/>
            <person name="Wipf D."/>
            <person name="Courty P.E."/>
            <person name="Missbah El Idrissi M."/>
        </authorList>
    </citation>
    <scope>NUCLEOTIDE SEQUENCE</scope>
    <source>
        <strain evidence="2">LLZ17</strain>
    </source>
</reference>
<protein>
    <submittedName>
        <fullName evidence="2">Uncharacterized protein</fullName>
    </submittedName>
</protein>
<gene>
    <name evidence="2" type="ORF">AB8Z38_16255</name>
</gene>
<dbReference type="EMBL" id="CP165734">
    <property type="protein sequence ID" value="XDV60740.1"/>
    <property type="molecule type" value="Genomic_DNA"/>
</dbReference>
<evidence type="ECO:0000256" key="1">
    <source>
        <dbReference type="SAM" id="SignalP"/>
    </source>
</evidence>